<feature type="transmembrane region" description="Helical" evidence="1">
    <location>
        <begin position="6"/>
        <end position="24"/>
    </location>
</feature>
<dbReference type="Proteomes" id="UP001556118">
    <property type="component" value="Unassembled WGS sequence"/>
</dbReference>
<keyword evidence="1" id="KW-0812">Transmembrane</keyword>
<accession>A0ABV3R6X9</accession>
<evidence type="ECO:0000313" key="2">
    <source>
        <dbReference type="EMBL" id="MEW9853848.1"/>
    </source>
</evidence>
<gene>
    <name evidence="2" type="ORF">ABUH87_01435</name>
</gene>
<keyword evidence="1" id="KW-1133">Transmembrane helix</keyword>
<keyword evidence="3" id="KW-1185">Reference proteome</keyword>
<protein>
    <submittedName>
        <fullName evidence="2">Uncharacterized protein</fullName>
    </submittedName>
</protein>
<dbReference type="EMBL" id="JBFNXR010000016">
    <property type="protein sequence ID" value="MEW9853848.1"/>
    <property type="molecule type" value="Genomic_DNA"/>
</dbReference>
<proteinExistence type="predicted"/>
<evidence type="ECO:0000256" key="1">
    <source>
        <dbReference type="SAM" id="Phobius"/>
    </source>
</evidence>
<evidence type="ECO:0000313" key="3">
    <source>
        <dbReference type="Proteomes" id="UP001556118"/>
    </source>
</evidence>
<organism evidence="2 3">
    <name type="scientific">Novosphingobium rhizovicinum</name>
    <dbReference type="NCBI Taxonomy" id="3228928"/>
    <lineage>
        <taxon>Bacteria</taxon>
        <taxon>Pseudomonadati</taxon>
        <taxon>Pseudomonadota</taxon>
        <taxon>Alphaproteobacteria</taxon>
        <taxon>Sphingomonadales</taxon>
        <taxon>Sphingomonadaceae</taxon>
        <taxon>Novosphingobium</taxon>
    </lineage>
</organism>
<keyword evidence="1" id="KW-0472">Membrane</keyword>
<comment type="caution">
    <text evidence="2">The sequence shown here is derived from an EMBL/GenBank/DDBJ whole genome shotgun (WGS) entry which is preliminary data.</text>
</comment>
<reference evidence="2 3" key="1">
    <citation type="submission" date="2024-06" db="EMBL/GenBank/DDBJ databases">
        <title>Novosphingobium rhizovicinus M1R2S20.</title>
        <authorList>
            <person name="Sun J.-Q."/>
        </authorList>
    </citation>
    <scope>NUCLEOTIDE SEQUENCE [LARGE SCALE GENOMIC DNA]</scope>
    <source>
        <strain evidence="2 3">M1R2S20</strain>
    </source>
</reference>
<dbReference type="RefSeq" id="WP_367768268.1">
    <property type="nucleotide sequence ID" value="NZ_JBFNXR010000016.1"/>
</dbReference>
<feature type="transmembrane region" description="Helical" evidence="1">
    <location>
        <begin position="36"/>
        <end position="54"/>
    </location>
</feature>
<sequence>MRAELIVSIVTVLGALFLVWRGLVTRSMERGQRLKFALIWAVIIIAVVLVVRVLQSGGMAG</sequence>
<name>A0ABV3R6X9_9SPHN</name>